<keyword evidence="2" id="KW-0472">Membrane</keyword>
<sequence length="201" mass="22047">MPVWLFRTILGVIIAALLVVGYMVASVTVPLIWAKSIGNQIGNQLGNSIPLGMFYGFAFSFVPVLVAWQAHHRKLNKWVRVSLAVLGVILTVPNLLTLGVLYGTTQTAADARSIWANSANWFGTWSQIFMVVGVICAVAVIVLGRMWMRRGRKIREIKAAEKLLRDNETAKERAAKERAAKAAIKAQRKNPPAEPTGTPQA</sequence>
<dbReference type="Proteomes" id="UP000182725">
    <property type="component" value="Unassembled WGS sequence"/>
</dbReference>
<dbReference type="AlphaFoldDB" id="A0A1H5GJQ8"/>
<organism evidence="3 4">
    <name type="scientific">Arthrobacter alpinus</name>
    <dbReference type="NCBI Taxonomy" id="656366"/>
    <lineage>
        <taxon>Bacteria</taxon>
        <taxon>Bacillati</taxon>
        <taxon>Actinomycetota</taxon>
        <taxon>Actinomycetes</taxon>
        <taxon>Micrococcales</taxon>
        <taxon>Micrococcaceae</taxon>
        <taxon>Arthrobacter</taxon>
    </lineage>
</organism>
<evidence type="ECO:0008006" key="5">
    <source>
        <dbReference type="Google" id="ProtNLM"/>
    </source>
</evidence>
<feature type="transmembrane region" description="Helical" evidence="2">
    <location>
        <begin position="124"/>
        <end position="148"/>
    </location>
</feature>
<keyword evidence="2" id="KW-1133">Transmembrane helix</keyword>
<proteinExistence type="predicted"/>
<evidence type="ECO:0000313" key="3">
    <source>
        <dbReference type="EMBL" id="SEE15348.1"/>
    </source>
</evidence>
<keyword evidence="2" id="KW-0812">Transmembrane</keyword>
<feature type="region of interest" description="Disordered" evidence="1">
    <location>
        <begin position="175"/>
        <end position="201"/>
    </location>
</feature>
<accession>A0A1H5GJQ8</accession>
<evidence type="ECO:0000313" key="4">
    <source>
        <dbReference type="Proteomes" id="UP000182725"/>
    </source>
</evidence>
<evidence type="ECO:0000256" key="1">
    <source>
        <dbReference type="SAM" id="MobiDB-lite"/>
    </source>
</evidence>
<evidence type="ECO:0000256" key="2">
    <source>
        <dbReference type="SAM" id="Phobius"/>
    </source>
</evidence>
<feature type="transmembrane region" description="Helical" evidence="2">
    <location>
        <begin position="53"/>
        <end position="71"/>
    </location>
</feature>
<name>A0A1H5GJQ8_9MICC</name>
<protein>
    <recommendedName>
        <fullName evidence="5">Permease</fullName>
    </recommendedName>
</protein>
<gene>
    <name evidence="3" type="ORF">SAMN04489740_0771</name>
</gene>
<reference evidence="3 4" key="1">
    <citation type="submission" date="2016-10" db="EMBL/GenBank/DDBJ databases">
        <authorList>
            <person name="de Groot N.N."/>
        </authorList>
    </citation>
    <scope>NUCLEOTIDE SEQUENCE [LARGE SCALE GENOMIC DNA]</scope>
    <source>
        <strain evidence="3 4">DSM 22274</strain>
    </source>
</reference>
<feature type="transmembrane region" description="Helical" evidence="2">
    <location>
        <begin position="12"/>
        <end position="33"/>
    </location>
</feature>
<dbReference type="EMBL" id="FNTV01000001">
    <property type="protein sequence ID" value="SEE15348.1"/>
    <property type="molecule type" value="Genomic_DNA"/>
</dbReference>
<feature type="transmembrane region" description="Helical" evidence="2">
    <location>
        <begin position="83"/>
        <end position="104"/>
    </location>
</feature>